<organism evidence="2 3">
    <name type="scientific">Rhynchosporium graminicola</name>
    <dbReference type="NCBI Taxonomy" id="2792576"/>
    <lineage>
        <taxon>Eukaryota</taxon>
        <taxon>Fungi</taxon>
        <taxon>Dikarya</taxon>
        <taxon>Ascomycota</taxon>
        <taxon>Pezizomycotina</taxon>
        <taxon>Leotiomycetes</taxon>
        <taxon>Helotiales</taxon>
        <taxon>Ploettnerulaceae</taxon>
        <taxon>Rhynchosporium</taxon>
    </lineage>
</organism>
<keyword evidence="1" id="KW-0732">Signal</keyword>
<name>A0A1E1JZS3_9HELO</name>
<dbReference type="SMR" id="A0A1E1JZS3"/>
<comment type="caution">
    <text evidence="2">The sequence shown here is derived from an EMBL/GenBank/DDBJ whole genome shotgun (WGS) entry which is preliminary data.</text>
</comment>
<feature type="signal peptide" evidence="1">
    <location>
        <begin position="1"/>
        <end position="20"/>
    </location>
</feature>
<reference evidence="3" key="1">
    <citation type="submission" date="2016-03" db="EMBL/GenBank/DDBJ databases">
        <authorList>
            <person name="Ploux O."/>
        </authorList>
    </citation>
    <scope>NUCLEOTIDE SEQUENCE [LARGE SCALE GENOMIC DNA]</scope>
    <source>
        <strain evidence="3">UK7</strain>
    </source>
</reference>
<dbReference type="AlphaFoldDB" id="A0A1E1JZS3"/>
<gene>
    <name evidence="2" type="ORF">RCO7_14215</name>
</gene>
<sequence>MQAQQIIQIIMLLSSAAVMANPLMIHITITSISTSTLSDSPCLCQTSQRGVFCGLRSKLFDPEHPIFEGNCDPGTLYTCVARGEYPFEPREALRCGYQGCTMVGGVDEAYGFDKCEDS</sequence>
<proteinExistence type="predicted"/>
<feature type="chain" id="PRO_5009445423" evidence="1">
    <location>
        <begin position="21"/>
        <end position="118"/>
    </location>
</feature>
<dbReference type="EMBL" id="FJUW01000004">
    <property type="protein sequence ID" value="CZS91377.1"/>
    <property type="molecule type" value="Genomic_DNA"/>
</dbReference>
<dbReference type="InParanoid" id="A0A1E1JZS3"/>
<protein>
    <submittedName>
        <fullName evidence="2">Uncharacterized protein</fullName>
    </submittedName>
</protein>
<dbReference type="Proteomes" id="UP000178129">
    <property type="component" value="Unassembled WGS sequence"/>
</dbReference>
<keyword evidence="3" id="KW-1185">Reference proteome</keyword>
<evidence type="ECO:0000256" key="1">
    <source>
        <dbReference type="SAM" id="SignalP"/>
    </source>
</evidence>
<evidence type="ECO:0000313" key="3">
    <source>
        <dbReference type="Proteomes" id="UP000178129"/>
    </source>
</evidence>
<accession>A0A1E1JZS3</accession>
<evidence type="ECO:0000313" key="2">
    <source>
        <dbReference type="EMBL" id="CZS91377.1"/>
    </source>
</evidence>